<protein>
    <recommendedName>
        <fullName evidence="1">PhoD-like phosphatase metallophosphatase domain-containing protein</fullName>
    </recommendedName>
</protein>
<dbReference type="SUPFAM" id="SSF56300">
    <property type="entry name" value="Metallo-dependent phosphatases"/>
    <property type="match status" value="1"/>
</dbReference>
<dbReference type="Proteomes" id="UP000009309">
    <property type="component" value="Unassembled WGS sequence"/>
</dbReference>
<evidence type="ECO:0000313" key="3">
    <source>
        <dbReference type="Proteomes" id="UP000009309"/>
    </source>
</evidence>
<dbReference type="Pfam" id="PF09423">
    <property type="entry name" value="PhoD"/>
    <property type="match status" value="1"/>
</dbReference>
<gene>
    <name evidence="2" type="ORF">BN8_01853</name>
</gene>
<dbReference type="CDD" id="cd07389">
    <property type="entry name" value="MPP_PhoD"/>
    <property type="match status" value="1"/>
</dbReference>
<dbReference type="Gene3D" id="3.60.21.70">
    <property type="entry name" value="PhoD-like phosphatase"/>
    <property type="match status" value="1"/>
</dbReference>
<dbReference type="PANTHER" id="PTHR33987:SF1">
    <property type="entry name" value="CALCINEURIN-LIKE METALLO-PHOSPHOESTERASE SUPERFAMILY PROTEIN"/>
    <property type="match status" value="1"/>
</dbReference>
<name>I2GFZ6_9BACT</name>
<dbReference type="InterPro" id="IPR018946">
    <property type="entry name" value="PhoD-like_MPP"/>
</dbReference>
<feature type="domain" description="PhoD-like phosphatase metallophosphatase" evidence="1">
    <location>
        <begin position="70"/>
        <end position="292"/>
    </location>
</feature>
<dbReference type="eggNOG" id="COG3540">
    <property type="taxonomic scope" value="Bacteria"/>
</dbReference>
<dbReference type="EMBL" id="CAIT01000006">
    <property type="protein sequence ID" value="CCH52821.1"/>
    <property type="molecule type" value="Genomic_DNA"/>
</dbReference>
<comment type="caution">
    <text evidence="2">The sequence shown here is derived from an EMBL/GenBank/DDBJ whole genome shotgun (WGS) entry which is preliminary data.</text>
</comment>
<dbReference type="InterPro" id="IPR038607">
    <property type="entry name" value="PhoD-like_sf"/>
</dbReference>
<evidence type="ECO:0000259" key="1">
    <source>
        <dbReference type="Pfam" id="PF09423"/>
    </source>
</evidence>
<proteinExistence type="predicted"/>
<dbReference type="STRING" id="1185876.BN8_01853"/>
<dbReference type="PANTHER" id="PTHR33987">
    <property type="entry name" value="CALCINEURIN-LIKE METALLO-PHOSPHOESTERASE SUPERFAMILY PROTEIN"/>
    <property type="match status" value="1"/>
</dbReference>
<accession>I2GFZ6</accession>
<organism evidence="2 3">
    <name type="scientific">Fibrisoma limi BUZ 3</name>
    <dbReference type="NCBI Taxonomy" id="1185876"/>
    <lineage>
        <taxon>Bacteria</taxon>
        <taxon>Pseudomonadati</taxon>
        <taxon>Bacteroidota</taxon>
        <taxon>Cytophagia</taxon>
        <taxon>Cytophagales</taxon>
        <taxon>Spirosomataceae</taxon>
        <taxon>Fibrisoma</taxon>
    </lineage>
</organism>
<evidence type="ECO:0000313" key="2">
    <source>
        <dbReference type="EMBL" id="CCH52821.1"/>
    </source>
</evidence>
<reference evidence="2 3" key="1">
    <citation type="journal article" date="2012" name="J. Bacteriol.">
        <title>Genome Sequence of the Filamentous Bacterium Fibrisoma limi BUZ 3T.</title>
        <authorList>
            <person name="Filippini M."/>
            <person name="Qi W."/>
            <person name="Jaenicke S."/>
            <person name="Goesmann A."/>
            <person name="Smits T.H."/>
            <person name="Bagheri H.C."/>
        </authorList>
    </citation>
    <scope>NUCLEOTIDE SEQUENCE [LARGE SCALE GENOMIC DNA]</scope>
    <source>
        <strain evidence="3">BUZ 3T</strain>
    </source>
</reference>
<dbReference type="InterPro" id="IPR029052">
    <property type="entry name" value="Metallo-depent_PP-like"/>
</dbReference>
<keyword evidence="3" id="KW-1185">Reference proteome</keyword>
<sequence length="369" mass="41490">MPCLLPNHEADPFAGRLFYFCRMNTPFVPMKNIVTLSLLSCVLLAGCQSSKPKTTASQSQKPITTIAFGSCSDQKRPQPLWDDIVAQKPDVWIWLGDNIYGDSESMDTLKAKYDRQKANPVYQQLRQSASIIGVWDDHDYGVNDGGKEYPRRKESQQLMLDFLDVPAGSPLRTQEGGYSSHVYGPKGQRVKVILLDGRYFRDPLKKDGKVNVPDPSGDILGESQWNWLEQQLTNSDADVHIIGCGIQIIPEEHPYEKWGNFPTARQRLMDLLAKTKPRGAMLISGDRHMAEISKETVPGLGYDLYDITSSGLTHVSKPHEEPNRHRVGDMVTQLNYGLITLDWNKKPLTATIRINGDNQATYLTQPVTF</sequence>
<dbReference type="AlphaFoldDB" id="I2GFZ6"/>